<proteinExistence type="predicted"/>
<dbReference type="AlphaFoldDB" id="A0AA44W9T0"/>
<name>A0AA44W9T0_VERDA</name>
<dbReference type="Proteomes" id="UP000236305">
    <property type="component" value="Unassembled WGS sequence"/>
</dbReference>
<reference evidence="1 2" key="1">
    <citation type="submission" date="2017-12" db="EMBL/GenBank/DDBJ databases">
        <title>Comparative genomics yields insights into virulence evolution of Verticillium dahliae.</title>
        <authorList>
            <person name="Fan R."/>
            <person name="Armitage A.D."/>
            <person name="Cascant-Lopez E."/>
            <person name="Sobczyk M."/>
            <person name="Cockerton H.M."/>
            <person name="Harrison R.J."/>
        </authorList>
    </citation>
    <scope>NUCLEOTIDE SEQUENCE [LARGE SCALE GENOMIC DNA]</scope>
    <source>
        <strain evidence="1 2">12008</strain>
    </source>
</reference>
<evidence type="ECO:0000313" key="1">
    <source>
        <dbReference type="EMBL" id="PNH26924.1"/>
    </source>
</evidence>
<sequence>MDIAQILRNLESRFETSAPEGDVSGLLHANNFIPHLPLWTRDPECFFTGPVPSGVSHLRLNAIRRRILDEPKPYPYGKRGSERLPGFRVIWRAYD</sequence>
<gene>
    <name evidence="1" type="ORF">BJF96_g9755</name>
</gene>
<protein>
    <submittedName>
        <fullName evidence="1">Uncharacterized protein</fullName>
    </submittedName>
</protein>
<organism evidence="1 2">
    <name type="scientific">Verticillium dahliae</name>
    <name type="common">Verticillium wilt</name>
    <dbReference type="NCBI Taxonomy" id="27337"/>
    <lineage>
        <taxon>Eukaryota</taxon>
        <taxon>Fungi</taxon>
        <taxon>Dikarya</taxon>
        <taxon>Ascomycota</taxon>
        <taxon>Pezizomycotina</taxon>
        <taxon>Sordariomycetes</taxon>
        <taxon>Hypocreomycetidae</taxon>
        <taxon>Glomerellales</taxon>
        <taxon>Plectosphaerellaceae</taxon>
        <taxon>Verticillium</taxon>
    </lineage>
</organism>
<dbReference type="EMBL" id="MPSH01000054">
    <property type="protein sequence ID" value="PNH26924.1"/>
    <property type="molecule type" value="Genomic_DNA"/>
</dbReference>
<comment type="caution">
    <text evidence="1">The sequence shown here is derived from an EMBL/GenBank/DDBJ whole genome shotgun (WGS) entry which is preliminary data.</text>
</comment>
<accession>A0AA44W9T0</accession>
<evidence type="ECO:0000313" key="2">
    <source>
        <dbReference type="Proteomes" id="UP000236305"/>
    </source>
</evidence>